<feature type="transmembrane region" description="Helical" evidence="6">
    <location>
        <begin position="102"/>
        <end position="120"/>
    </location>
</feature>
<keyword evidence="4 6" id="KW-0472">Membrane</keyword>
<evidence type="ECO:0000313" key="8">
    <source>
        <dbReference type="EMBL" id="KIM95212.1"/>
    </source>
</evidence>
<feature type="transmembrane region" description="Helical" evidence="6">
    <location>
        <begin position="132"/>
        <end position="150"/>
    </location>
</feature>
<evidence type="ECO:0000259" key="7">
    <source>
        <dbReference type="Pfam" id="PF20684"/>
    </source>
</evidence>
<evidence type="ECO:0000256" key="5">
    <source>
        <dbReference type="ARBA" id="ARBA00038359"/>
    </source>
</evidence>
<dbReference type="OrthoDB" id="5329176at2759"/>
<name>A0A0C3CZY9_OIDMZ</name>
<feature type="transmembrane region" description="Helical" evidence="6">
    <location>
        <begin position="199"/>
        <end position="221"/>
    </location>
</feature>
<dbReference type="InterPro" id="IPR052337">
    <property type="entry name" value="SAT4-like"/>
</dbReference>
<evidence type="ECO:0000256" key="4">
    <source>
        <dbReference type="ARBA" id="ARBA00023136"/>
    </source>
</evidence>
<keyword evidence="3 6" id="KW-1133">Transmembrane helix</keyword>
<feature type="transmembrane region" description="Helical" evidence="6">
    <location>
        <begin position="270"/>
        <end position="292"/>
    </location>
</feature>
<keyword evidence="9" id="KW-1185">Reference proteome</keyword>
<sequence>MVDTKQPEALAVIGIFLGVSTLFIVLRICARVISWQNEGRFDTLMMWSDGFLLVAYVLAVGEAYAIIRYTLYTWQGYHVADIPKMSIDDQITGQKYNLANQLLYNPILSLVKMSVVFLLLRIGEAKPAAKKALWFTLVLNMLLAIAIFFADAFQCTPFRYVYDYPAMDLAAQQAAGANSSGQVNGVTIKGGQCINQINFFLISAGLAVGTDLLVLAIPTVIVWDLKMTRRKKIIAAGILSVGAIVTAVSVARLVIYHWRFSAKNKDRSYGLGYTISCVEINLAIATACVPPLKPLVRRIAPKLLGSANRSGPGYRHTPYDNDAQFELGAKMTGWKGSQHRVEAWSSNEQILAEPEKIRRTTNVELTFGEATSSDGKHS</sequence>
<feature type="transmembrane region" description="Helical" evidence="6">
    <location>
        <begin position="12"/>
        <end position="30"/>
    </location>
</feature>
<dbReference type="InterPro" id="IPR049326">
    <property type="entry name" value="Rhodopsin_dom_fungi"/>
</dbReference>
<evidence type="ECO:0000256" key="6">
    <source>
        <dbReference type="SAM" id="Phobius"/>
    </source>
</evidence>
<dbReference type="AlphaFoldDB" id="A0A0C3CZY9"/>
<keyword evidence="2 6" id="KW-0812">Transmembrane</keyword>
<organism evidence="8 9">
    <name type="scientific">Oidiodendron maius (strain Zn)</name>
    <dbReference type="NCBI Taxonomy" id="913774"/>
    <lineage>
        <taxon>Eukaryota</taxon>
        <taxon>Fungi</taxon>
        <taxon>Dikarya</taxon>
        <taxon>Ascomycota</taxon>
        <taxon>Pezizomycotina</taxon>
        <taxon>Leotiomycetes</taxon>
        <taxon>Leotiomycetes incertae sedis</taxon>
        <taxon>Myxotrichaceae</taxon>
        <taxon>Oidiodendron</taxon>
    </lineage>
</organism>
<dbReference type="EMBL" id="KN832887">
    <property type="protein sequence ID" value="KIM95212.1"/>
    <property type="molecule type" value="Genomic_DNA"/>
</dbReference>
<feature type="transmembrane region" description="Helical" evidence="6">
    <location>
        <begin position="51"/>
        <end position="71"/>
    </location>
</feature>
<gene>
    <name evidence="8" type="ORF">OIDMADRAFT_33988</name>
</gene>
<dbReference type="InParanoid" id="A0A0C3CZY9"/>
<accession>A0A0C3CZY9</accession>
<dbReference type="Proteomes" id="UP000054321">
    <property type="component" value="Unassembled WGS sequence"/>
</dbReference>
<reference evidence="8 9" key="1">
    <citation type="submission" date="2014-04" db="EMBL/GenBank/DDBJ databases">
        <authorList>
            <consortium name="DOE Joint Genome Institute"/>
            <person name="Kuo A."/>
            <person name="Martino E."/>
            <person name="Perotto S."/>
            <person name="Kohler A."/>
            <person name="Nagy L.G."/>
            <person name="Floudas D."/>
            <person name="Copeland A."/>
            <person name="Barry K.W."/>
            <person name="Cichocki N."/>
            <person name="Veneault-Fourrey C."/>
            <person name="LaButti K."/>
            <person name="Lindquist E.A."/>
            <person name="Lipzen A."/>
            <person name="Lundell T."/>
            <person name="Morin E."/>
            <person name="Murat C."/>
            <person name="Sun H."/>
            <person name="Tunlid A."/>
            <person name="Henrissat B."/>
            <person name="Grigoriev I.V."/>
            <person name="Hibbett D.S."/>
            <person name="Martin F."/>
            <person name="Nordberg H.P."/>
            <person name="Cantor M.N."/>
            <person name="Hua S.X."/>
        </authorList>
    </citation>
    <scope>NUCLEOTIDE SEQUENCE [LARGE SCALE GENOMIC DNA]</scope>
    <source>
        <strain evidence="8 9">Zn</strain>
    </source>
</reference>
<comment type="subcellular location">
    <subcellularLocation>
        <location evidence="1">Membrane</location>
        <topology evidence="1">Multi-pass membrane protein</topology>
    </subcellularLocation>
</comment>
<dbReference type="STRING" id="913774.A0A0C3CZY9"/>
<feature type="transmembrane region" description="Helical" evidence="6">
    <location>
        <begin position="233"/>
        <end position="258"/>
    </location>
</feature>
<protein>
    <recommendedName>
        <fullName evidence="7">Rhodopsin domain-containing protein</fullName>
    </recommendedName>
</protein>
<evidence type="ECO:0000256" key="3">
    <source>
        <dbReference type="ARBA" id="ARBA00022989"/>
    </source>
</evidence>
<reference evidence="9" key="2">
    <citation type="submission" date="2015-01" db="EMBL/GenBank/DDBJ databases">
        <title>Evolutionary Origins and Diversification of the Mycorrhizal Mutualists.</title>
        <authorList>
            <consortium name="DOE Joint Genome Institute"/>
            <consortium name="Mycorrhizal Genomics Consortium"/>
            <person name="Kohler A."/>
            <person name="Kuo A."/>
            <person name="Nagy L.G."/>
            <person name="Floudas D."/>
            <person name="Copeland A."/>
            <person name="Barry K.W."/>
            <person name="Cichocki N."/>
            <person name="Veneault-Fourrey C."/>
            <person name="LaButti K."/>
            <person name="Lindquist E.A."/>
            <person name="Lipzen A."/>
            <person name="Lundell T."/>
            <person name="Morin E."/>
            <person name="Murat C."/>
            <person name="Riley R."/>
            <person name="Ohm R."/>
            <person name="Sun H."/>
            <person name="Tunlid A."/>
            <person name="Henrissat B."/>
            <person name="Grigoriev I.V."/>
            <person name="Hibbett D.S."/>
            <person name="Martin F."/>
        </authorList>
    </citation>
    <scope>NUCLEOTIDE SEQUENCE [LARGE SCALE GENOMIC DNA]</scope>
    <source>
        <strain evidence="9">Zn</strain>
    </source>
</reference>
<feature type="domain" description="Rhodopsin" evidence="7">
    <location>
        <begin position="44"/>
        <end position="298"/>
    </location>
</feature>
<dbReference type="HOGENOM" id="CLU_028200_29_2_1"/>
<evidence type="ECO:0000256" key="1">
    <source>
        <dbReference type="ARBA" id="ARBA00004141"/>
    </source>
</evidence>
<proteinExistence type="inferred from homology"/>
<evidence type="ECO:0000313" key="9">
    <source>
        <dbReference type="Proteomes" id="UP000054321"/>
    </source>
</evidence>
<dbReference type="PANTHER" id="PTHR33048:SF55">
    <property type="entry name" value="INTEGRAL MEMBRANE PROTEIN"/>
    <property type="match status" value="1"/>
</dbReference>
<comment type="similarity">
    <text evidence="5">Belongs to the SAT4 family.</text>
</comment>
<dbReference type="Pfam" id="PF20684">
    <property type="entry name" value="Fung_rhodopsin"/>
    <property type="match status" value="1"/>
</dbReference>
<dbReference type="GO" id="GO:0016020">
    <property type="term" value="C:membrane"/>
    <property type="evidence" value="ECO:0007669"/>
    <property type="project" value="UniProtKB-SubCell"/>
</dbReference>
<evidence type="ECO:0000256" key="2">
    <source>
        <dbReference type="ARBA" id="ARBA00022692"/>
    </source>
</evidence>
<dbReference type="PANTHER" id="PTHR33048">
    <property type="entry name" value="PTH11-LIKE INTEGRAL MEMBRANE PROTEIN (AFU_ORTHOLOGUE AFUA_5G11245)"/>
    <property type="match status" value="1"/>
</dbReference>